<feature type="domain" description="7,8-dihydro-6-hydroxymethylpterin-pyrophosphokinase" evidence="13">
    <location>
        <begin position="5"/>
        <end position="141"/>
    </location>
</feature>
<evidence type="ECO:0000256" key="7">
    <source>
        <dbReference type="ARBA" id="ARBA00022777"/>
    </source>
</evidence>
<evidence type="ECO:0000256" key="11">
    <source>
        <dbReference type="ARBA" id="ARBA00029766"/>
    </source>
</evidence>
<sequence length="160" mass="16799">MRALVALGSNLGDRRAHLEAGLAALASLGAVTPSPLWTETPDESGRGPDYLNTVALVDTALDPPALLEALLRAELRLGRDRVQAGRNIPRTLDLDLILAGDARGTWRWPAPPDLAALGPELALVLPHPRAAGRPFVVEPARALGIGPEALSSASPRPPSR</sequence>
<dbReference type="GO" id="GO:0016301">
    <property type="term" value="F:kinase activity"/>
    <property type="evidence" value="ECO:0007669"/>
    <property type="project" value="UniProtKB-KW"/>
</dbReference>
<name>A0AA48GLR7_9BACT</name>
<dbReference type="GO" id="GO:0005524">
    <property type="term" value="F:ATP binding"/>
    <property type="evidence" value="ECO:0007669"/>
    <property type="project" value="UniProtKB-KW"/>
</dbReference>
<dbReference type="EC" id="2.7.6.3" evidence="3"/>
<evidence type="ECO:0000256" key="6">
    <source>
        <dbReference type="ARBA" id="ARBA00022741"/>
    </source>
</evidence>
<evidence type="ECO:0000256" key="5">
    <source>
        <dbReference type="ARBA" id="ARBA00022679"/>
    </source>
</evidence>
<dbReference type="EMBL" id="AP027081">
    <property type="protein sequence ID" value="BDU75416.1"/>
    <property type="molecule type" value="Genomic_DNA"/>
</dbReference>
<accession>A0AA48GLR7</accession>
<dbReference type="PANTHER" id="PTHR43071">
    <property type="entry name" value="2-AMINO-4-HYDROXY-6-HYDROXYMETHYLDIHYDROPTERIDINE PYROPHOSPHOKINASE"/>
    <property type="match status" value="1"/>
</dbReference>
<dbReference type="SUPFAM" id="SSF55083">
    <property type="entry name" value="6-hydroxymethyl-7,8-dihydropterin pyrophosphokinase, HPPK"/>
    <property type="match status" value="1"/>
</dbReference>
<keyword evidence="6" id="KW-0547">Nucleotide-binding</keyword>
<comment type="pathway">
    <text evidence="1">Cofactor biosynthesis; tetrahydrofolate biosynthesis; 2-amino-4-hydroxy-6-hydroxymethyl-7,8-dihydropteridine diphosphate from 7,8-dihydroneopterin triphosphate: step 4/4.</text>
</comment>
<dbReference type="GO" id="GO:0046656">
    <property type="term" value="P:folic acid biosynthetic process"/>
    <property type="evidence" value="ECO:0007669"/>
    <property type="project" value="UniProtKB-KW"/>
</dbReference>
<evidence type="ECO:0000313" key="14">
    <source>
        <dbReference type="EMBL" id="BDU75416.1"/>
    </source>
</evidence>
<dbReference type="AlphaFoldDB" id="A0AA48GLR7"/>
<evidence type="ECO:0000256" key="9">
    <source>
        <dbReference type="ARBA" id="ARBA00022909"/>
    </source>
</evidence>
<keyword evidence="7" id="KW-0418">Kinase</keyword>
<dbReference type="GO" id="GO:0003848">
    <property type="term" value="F:2-amino-4-hydroxy-6-hydroxymethyldihydropteridine diphosphokinase activity"/>
    <property type="evidence" value="ECO:0007669"/>
    <property type="project" value="UniProtKB-EC"/>
</dbReference>
<keyword evidence="5" id="KW-0808">Transferase</keyword>
<evidence type="ECO:0000256" key="10">
    <source>
        <dbReference type="ARBA" id="ARBA00029409"/>
    </source>
</evidence>
<evidence type="ECO:0000256" key="2">
    <source>
        <dbReference type="ARBA" id="ARBA00005810"/>
    </source>
</evidence>
<evidence type="ECO:0000256" key="12">
    <source>
        <dbReference type="ARBA" id="ARBA00033413"/>
    </source>
</evidence>
<dbReference type="Proteomes" id="UP001228113">
    <property type="component" value="Chromosome"/>
</dbReference>
<comment type="function">
    <text evidence="10">Catalyzes the transfer of pyrophosphate from adenosine triphosphate (ATP) to 6-hydroxymethyl-7,8-dihydropterin, an enzymatic step in folate biosynthesis pathway.</text>
</comment>
<dbReference type="InterPro" id="IPR035907">
    <property type="entry name" value="Hppk_sf"/>
</dbReference>
<evidence type="ECO:0000313" key="15">
    <source>
        <dbReference type="Proteomes" id="UP001228113"/>
    </source>
</evidence>
<dbReference type="KEGG" id="msea:METESE_03740"/>
<organism evidence="14 15">
    <name type="scientific">Mesoterricola sediminis</name>
    <dbReference type="NCBI Taxonomy" id="2927980"/>
    <lineage>
        <taxon>Bacteria</taxon>
        <taxon>Pseudomonadati</taxon>
        <taxon>Acidobacteriota</taxon>
        <taxon>Holophagae</taxon>
        <taxon>Holophagales</taxon>
        <taxon>Holophagaceae</taxon>
        <taxon>Mesoterricola</taxon>
    </lineage>
</organism>
<dbReference type="Pfam" id="PF01288">
    <property type="entry name" value="HPPK"/>
    <property type="match status" value="1"/>
</dbReference>
<evidence type="ECO:0000256" key="8">
    <source>
        <dbReference type="ARBA" id="ARBA00022840"/>
    </source>
</evidence>
<keyword evidence="8" id="KW-0067">ATP-binding</keyword>
<dbReference type="RefSeq" id="WP_316410958.1">
    <property type="nucleotide sequence ID" value="NZ_AP027081.1"/>
</dbReference>
<reference evidence="14" key="1">
    <citation type="journal article" date="2023" name="Int. J. Syst. Evol. Microbiol.">
        <title>Mesoterricola silvestris gen. nov., sp. nov., Mesoterricola sediminis sp. nov., Geothrix oryzae sp. nov., Geothrix edaphica sp. nov., Geothrix rubra sp. nov., and Geothrix limicola sp. nov., six novel members of Acidobacteriota isolated from soils.</title>
        <authorList>
            <person name="Itoh H."/>
            <person name="Sugisawa Y."/>
            <person name="Mise K."/>
            <person name="Xu Z."/>
            <person name="Kuniyasu M."/>
            <person name="Ushijima N."/>
            <person name="Kawano K."/>
            <person name="Kobayashi E."/>
            <person name="Shiratori Y."/>
            <person name="Masuda Y."/>
            <person name="Senoo K."/>
        </authorList>
    </citation>
    <scope>NUCLEOTIDE SEQUENCE</scope>
    <source>
        <strain evidence="14">W786</strain>
    </source>
</reference>
<evidence type="ECO:0000256" key="4">
    <source>
        <dbReference type="ARBA" id="ARBA00016218"/>
    </source>
</evidence>
<keyword evidence="9" id="KW-0289">Folate biosynthesis</keyword>
<evidence type="ECO:0000259" key="13">
    <source>
        <dbReference type="Pfam" id="PF01288"/>
    </source>
</evidence>
<dbReference type="PANTHER" id="PTHR43071:SF1">
    <property type="entry name" value="2-AMINO-4-HYDROXY-6-HYDROXYMETHYLDIHYDROPTERIDINE PYROPHOSPHOKINASE"/>
    <property type="match status" value="1"/>
</dbReference>
<dbReference type="InterPro" id="IPR000550">
    <property type="entry name" value="Hppk"/>
</dbReference>
<gene>
    <name evidence="14" type="primary">folK</name>
    <name evidence="14" type="ORF">METESE_03740</name>
</gene>
<proteinExistence type="inferred from homology"/>
<keyword evidence="15" id="KW-1185">Reference proteome</keyword>
<dbReference type="Gene3D" id="3.30.70.560">
    <property type="entry name" value="7,8-Dihydro-6-hydroxymethylpterin-pyrophosphokinase HPPK"/>
    <property type="match status" value="1"/>
</dbReference>
<protein>
    <recommendedName>
        <fullName evidence="4">2-amino-4-hydroxy-6-hydroxymethyldihydropteridine pyrophosphokinase</fullName>
        <ecNumber evidence="3">2.7.6.3</ecNumber>
    </recommendedName>
    <alternativeName>
        <fullName evidence="11">6-hydroxymethyl-7,8-dihydropterin pyrophosphokinase</fullName>
    </alternativeName>
    <alternativeName>
        <fullName evidence="12">7,8-dihydro-6-hydroxymethylpterin-pyrophosphokinase</fullName>
    </alternativeName>
</protein>
<evidence type="ECO:0000256" key="3">
    <source>
        <dbReference type="ARBA" id="ARBA00013253"/>
    </source>
</evidence>
<dbReference type="NCBIfam" id="TIGR01498">
    <property type="entry name" value="folK"/>
    <property type="match status" value="1"/>
</dbReference>
<comment type="similarity">
    <text evidence="2">Belongs to the HPPK family.</text>
</comment>
<evidence type="ECO:0000256" key="1">
    <source>
        <dbReference type="ARBA" id="ARBA00005051"/>
    </source>
</evidence>